<dbReference type="EMBL" id="LR217720">
    <property type="protein sequence ID" value="VFP84527.1"/>
    <property type="molecule type" value="Genomic_DNA"/>
</dbReference>
<dbReference type="GO" id="GO:0003677">
    <property type="term" value="F:DNA binding"/>
    <property type="evidence" value="ECO:0007669"/>
    <property type="project" value="InterPro"/>
</dbReference>
<dbReference type="RefSeq" id="WP_157989974.1">
    <property type="nucleotide sequence ID" value="NZ_LR217720.1"/>
</dbReference>
<dbReference type="Proteomes" id="UP000294418">
    <property type="component" value="Chromosome"/>
</dbReference>
<dbReference type="PANTHER" id="PTHR38767">
    <property type="entry name" value="DNA POLYMERASE III SUBUNIT CHI"/>
    <property type="match status" value="1"/>
</dbReference>
<organism evidence="1 2">
    <name type="scientific">Candidatus Erwinia haradaeae</name>
    <dbReference type="NCBI Taxonomy" id="1922217"/>
    <lineage>
        <taxon>Bacteria</taxon>
        <taxon>Pseudomonadati</taxon>
        <taxon>Pseudomonadota</taxon>
        <taxon>Gammaproteobacteria</taxon>
        <taxon>Enterobacterales</taxon>
        <taxon>Erwiniaceae</taxon>
        <taxon>Erwinia</taxon>
    </lineage>
</organism>
<name>A0A451DDM4_9GAMM</name>
<gene>
    <name evidence="1" type="primary">holC</name>
    <name evidence="1" type="ORF">ERCILAFE3058_613</name>
</gene>
<dbReference type="GO" id="GO:0006260">
    <property type="term" value="P:DNA replication"/>
    <property type="evidence" value="ECO:0007669"/>
    <property type="project" value="InterPro"/>
</dbReference>
<protein>
    <submittedName>
        <fullName evidence="1">DNA polymerase III subunit chi</fullName>
        <ecNumber evidence="1">2.7.7.7</ecNumber>
    </submittedName>
</protein>
<keyword evidence="1" id="KW-0808">Transferase</keyword>
<sequence length="168" mass="19287">MKRATFYLLWSSTASYLIDNQTQWICNLVHAQWREKRKGILVACLDQQQAIQLDQALWTWAPHTFLPHNLVGQGPTHGAPVELIWPPQCPDTSYDLLITLLPQCINYASSFSEVIDFVPLAESCKALARARYKTYRNLGFTLHTKQLPKTCFDSVKNTTRDRSYNSLL</sequence>
<proteinExistence type="predicted"/>
<dbReference type="PANTHER" id="PTHR38767:SF1">
    <property type="entry name" value="DNA POLYMERASE III SUBUNIT CHI"/>
    <property type="match status" value="1"/>
</dbReference>
<dbReference type="SUPFAM" id="SSF102400">
    <property type="entry name" value="DNA polymerase III chi subunit"/>
    <property type="match status" value="1"/>
</dbReference>
<reference evidence="1 2" key="1">
    <citation type="submission" date="2019-02" db="EMBL/GenBank/DDBJ databases">
        <authorList>
            <person name="Manzano-Marin A."/>
            <person name="Manzano-Marin A."/>
        </authorList>
    </citation>
    <scope>NUCLEOTIDE SEQUENCE [LARGE SCALE GENOMIC DNA]</scope>
    <source>
        <strain evidence="1 2">ErCilaricifoliae</strain>
    </source>
</reference>
<dbReference type="OrthoDB" id="5297568at2"/>
<evidence type="ECO:0000313" key="1">
    <source>
        <dbReference type="EMBL" id="VFP84527.1"/>
    </source>
</evidence>
<evidence type="ECO:0000313" key="2">
    <source>
        <dbReference type="Proteomes" id="UP000294418"/>
    </source>
</evidence>
<keyword evidence="1" id="KW-0548">Nucleotidyltransferase</keyword>
<dbReference type="GO" id="GO:0003887">
    <property type="term" value="F:DNA-directed DNA polymerase activity"/>
    <property type="evidence" value="ECO:0007669"/>
    <property type="project" value="UniProtKB-EC"/>
</dbReference>
<dbReference type="InterPro" id="IPR007459">
    <property type="entry name" value="DNA_pol3_chi"/>
</dbReference>
<dbReference type="Pfam" id="PF04364">
    <property type="entry name" value="DNA_pol3_chi"/>
    <property type="match status" value="1"/>
</dbReference>
<dbReference type="EC" id="2.7.7.7" evidence="1"/>
<accession>A0A451DDM4</accession>
<dbReference type="InterPro" id="IPR036768">
    <property type="entry name" value="PolIII_chi_sf"/>
</dbReference>
<dbReference type="Gene3D" id="3.40.50.10110">
    <property type="entry name" value="DNA polymerase III subunit chi"/>
    <property type="match status" value="1"/>
</dbReference>
<dbReference type="AlphaFoldDB" id="A0A451DDM4"/>
<dbReference type="GO" id="GO:0032298">
    <property type="term" value="P:positive regulation of DNA-templated DNA replication initiation"/>
    <property type="evidence" value="ECO:0007669"/>
    <property type="project" value="TreeGrafter"/>
</dbReference>